<name>A0A9W4WVH5_9GLOM</name>
<accession>A0A9W4WVH5</accession>
<evidence type="ECO:0000313" key="3">
    <source>
        <dbReference type="Proteomes" id="UP001153678"/>
    </source>
</evidence>
<dbReference type="Proteomes" id="UP001153678">
    <property type="component" value="Unassembled WGS sequence"/>
</dbReference>
<feature type="coiled-coil region" evidence="1">
    <location>
        <begin position="61"/>
        <end position="120"/>
    </location>
</feature>
<gene>
    <name evidence="2" type="ORF">FWILDA_LOCUS6966</name>
</gene>
<evidence type="ECO:0000313" key="2">
    <source>
        <dbReference type="EMBL" id="CAI2175185.1"/>
    </source>
</evidence>
<evidence type="ECO:0000256" key="1">
    <source>
        <dbReference type="SAM" id="Coils"/>
    </source>
</evidence>
<comment type="caution">
    <text evidence="2">The sequence shown here is derived from an EMBL/GenBank/DDBJ whole genome shotgun (WGS) entry which is preliminary data.</text>
</comment>
<reference evidence="2" key="1">
    <citation type="submission" date="2022-08" db="EMBL/GenBank/DDBJ databases">
        <authorList>
            <person name="Kallberg Y."/>
            <person name="Tangrot J."/>
            <person name="Rosling A."/>
        </authorList>
    </citation>
    <scope>NUCLEOTIDE SEQUENCE</scope>
    <source>
        <strain evidence="2">Wild A</strain>
    </source>
</reference>
<keyword evidence="1" id="KW-0175">Coiled coil</keyword>
<proteinExistence type="predicted"/>
<protein>
    <submittedName>
        <fullName evidence="2">9230_t:CDS:1</fullName>
    </submittedName>
</protein>
<sequence length="225" mass="26993">MTEPSDNYFNDVENKINLLISHQSSTKKAYTEKMMECKKLFENIMYHARELFKNVNEWKFIEDDLNKLKNCVEQLNNINEKQSMIIDEFVIIAKNINNKMKEQEKKMNRLEDEINLHKEMIYQQKEIIIQQGRDIKQLVDYKNQISVYSTYRDWATEFKKFIVEKINNSEIVFLTESNTTFHKNQQSIQEARKVLDEIAFPKDMKELKNTLQKTLKVLEDSGLYK</sequence>
<dbReference type="AlphaFoldDB" id="A0A9W4WVH5"/>
<keyword evidence="3" id="KW-1185">Reference proteome</keyword>
<dbReference type="EMBL" id="CAMKVN010001322">
    <property type="protein sequence ID" value="CAI2175185.1"/>
    <property type="molecule type" value="Genomic_DNA"/>
</dbReference>
<organism evidence="2 3">
    <name type="scientific">Funneliformis geosporum</name>
    <dbReference type="NCBI Taxonomy" id="1117311"/>
    <lineage>
        <taxon>Eukaryota</taxon>
        <taxon>Fungi</taxon>
        <taxon>Fungi incertae sedis</taxon>
        <taxon>Mucoromycota</taxon>
        <taxon>Glomeromycotina</taxon>
        <taxon>Glomeromycetes</taxon>
        <taxon>Glomerales</taxon>
        <taxon>Glomeraceae</taxon>
        <taxon>Funneliformis</taxon>
    </lineage>
</organism>